<dbReference type="SUPFAM" id="SSF57959">
    <property type="entry name" value="Leucine zipper domain"/>
    <property type="match status" value="1"/>
</dbReference>
<evidence type="ECO:0000256" key="1">
    <source>
        <dbReference type="SAM" id="MobiDB-lite"/>
    </source>
</evidence>
<organism evidence="2 3">
    <name type="scientific">Curvularia kusanoi</name>
    <name type="common">Cochliobolus kusanoi</name>
    <dbReference type="NCBI Taxonomy" id="90978"/>
    <lineage>
        <taxon>Eukaryota</taxon>
        <taxon>Fungi</taxon>
        <taxon>Dikarya</taxon>
        <taxon>Ascomycota</taxon>
        <taxon>Pezizomycotina</taxon>
        <taxon>Dothideomycetes</taxon>
        <taxon>Pleosporomycetidae</taxon>
        <taxon>Pleosporales</taxon>
        <taxon>Pleosporineae</taxon>
        <taxon>Pleosporaceae</taxon>
        <taxon>Curvularia</taxon>
    </lineage>
</organism>
<feature type="compositionally biased region" description="Polar residues" evidence="1">
    <location>
        <begin position="64"/>
        <end position="76"/>
    </location>
</feature>
<keyword evidence="3" id="KW-1185">Reference proteome</keyword>
<proteinExistence type="predicted"/>
<feature type="compositionally biased region" description="Basic and acidic residues" evidence="1">
    <location>
        <begin position="54"/>
        <end position="63"/>
    </location>
</feature>
<dbReference type="AlphaFoldDB" id="A0A9P4WA20"/>
<dbReference type="OrthoDB" id="5973539at2759"/>
<dbReference type="Proteomes" id="UP000801428">
    <property type="component" value="Unassembled WGS sequence"/>
</dbReference>
<gene>
    <name evidence="2" type="ORF">E8E13_003809</name>
</gene>
<dbReference type="EMBL" id="SWKU01000003">
    <property type="protein sequence ID" value="KAF3008453.1"/>
    <property type="molecule type" value="Genomic_DNA"/>
</dbReference>
<name>A0A9P4WA20_CURKU</name>
<evidence type="ECO:0000313" key="2">
    <source>
        <dbReference type="EMBL" id="KAF3008453.1"/>
    </source>
</evidence>
<evidence type="ECO:0008006" key="4">
    <source>
        <dbReference type="Google" id="ProtNLM"/>
    </source>
</evidence>
<accession>A0A9P4WA20</accession>
<dbReference type="Pfam" id="PF11905">
    <property type="entry name" value="DUF3425"/>
    <property type="match status" value="1"/>
</dbReference>
<dbReference type="InterPro" id="IPR046347">
    <property type="entry name" value="bZIP_sf"/>
</dbReference>
<reference evidence="2" key="1">
    <citation type="submission" date="2019-04" db="EMBL/GenBank/DDBJ databases">
        <title>Sequencing of skin fungus with MAO and IRED activity.</title>
        <authorList>
            <person name="Marsaioli A.J."/>
            <person name="Bonatto J.M.C."/>
            <person name="Reis Junior O."/>
        </authorList>
    </citation>
    <scope>NUCLEOTIDE SEQUENCE</scope>
    <source>
        <strain evidence="2">30M1</strain>
    </source>
</reference>
<feature type="region of interest" description="Disordered" evidence="1">
    <location>
        <begin position="54"/>
        <end position="76"/>
    </location>
</feature>
<dbReference type="PANTHER" id="PTHR38116:SF9">
    <property type="entry name" value="BZIP DOMAIN-CONTAINING PROTEIN"/>
    <property type="match status" value="1"/>
</dbReference>
<evidence type="ECO:0000313" key="3">
    <source>
        <dbReference type="Proteomes" id="UP000801428"/>
    </source>
</evidence>
<protein>
    <recommendedName>
        <fullName evidence="4">BZIP domain-containing protein</fullName>
    </recommendedName>
</protein>
<feature type="compositionally biased region" description="Basic and acidic residues" evidence="1">
    <location>
        <begin position="1"/>
        <end position="25"/>
    </location>
</feature>
<comment type="caution">
    <text evidence="2">The sequence shown here is derived from an EMBL/GenBank/DDBJ whole genome shotgun (WGS) entry which is preliminary data.</text>
</comment>
<dbReference type="PANTHER" id="PTHR38116">
    <property type="entry name" value="CHROMOSOME 7, WHOLE GENOME SHOTGUN SEQUENCE"/>
    <property type="match status" value="1"/>
</dbReference>
<dbReference type="GO" id="GO:0003700">
    <property type="term" value="F:DNA-binding transcription factor activity"/>
    <property type="evidence" value="ECO:0007669"/>
    <property type="project" value="InterPro"/>
</dbReference>
<sequence length="347" mass="38558">MPADRVQKSRSFEKIPDLGDPDRKRMMNVLAQRRYRQRRREKIAALEAQAKCHEGLVDDRSSSSDDTAPQAGSSSVNVTPVQDVFNLSCEDIAPDFAVQQSDFNTNILGDLGGFPILPTPLPSSPEFVGFQDSSGSPCHAFPLTADGSLLVMPVMSMIQAFMSIANALNLCNENLWNPSYMHVMSASTSYPDSLPANLRPVPAQLVIPHHPALDILPWPTMREKLILLLALPSKMRPLIVQEEDDDGTQTLGTWPISEQLSGSKGAGQSKAITQLVQDLDDFQDGGGIRVHGNSVAWGESNELIEEVWEVGESFYRKWWFCLDQRIIDQSNKRRKERGLGRLRLTES</sequence>
<dbReference type="InterPro" id="IPR021833">
    <property type="entry name" value="DUF3425"/>
</dbReference>
<feature type="region of interest" description="Disordered" evidence="1">
    <location>
        <begin position="1"/>
        <end position="26"/>
    </location>
</feature>